<keyword evidence="4" id="KW-1185">Reference proteome</keyword>
<dbReference type="Proteomes" id="UP000091956">
    <property type="component" value="Unassembled WGS sequence"/>
</dbReference>
<feature type="compositionally biased region" description="Polar residues" evidence="1">
    <location>
        <begin position="96"/>
        <end position="118"/>
    </location>
</feature>
<feature type="compositionally biased region" description="Pro residues" evidence="1">
    <location>
        <begin position="56"/>
        <end position="68"/>
    </location>
</feature>
<name>A0A1B8GTB6_9PEZI</name>
<feature type="compositionally biased region" description="Gly residues" evidence="1">
    <location>
        <begin position="248"/>
        <end position="261"/>
    </location>
</feature>
<feature type="region of interest" description="Disordered" evidence="1">
    <location>
        <begin position="56"/>
        <end position="80"/>
    </location>
</feature>
<evidence type="ECO:0000259" key="2">
    <source>
        <dbReference type="Pfam" id="PF14475"/>
    </source>
</evidence>
<sequence>MSSYLSNLLTTTSTRYASLRNLLPTGEADGDTPDDTHICRVLRAYYTEKGRAFPPWLPPDPKAAPPPQVQQQNYGAPVGAGYGNLANAGSSGNKLTSLWDNKASSGSPAPTPVNQSLRQGRPGGSPALRAGGGMQRGQQQQQQQEYVAARPLPSQRDGSYQNSLALQPTISAGSAQDRLKQRLWGGAKSNSSSQSSLDQPQGRSPGMSPGRNPQPPPQRGGYERQESYNSGRSNESPGVSANSPWSQNGGGGDQYGNGRQGQGQDPRRQGLPSNPRGYR</sequence>
<evidence type="ECO:0000256" key="1">
    <source>
        <dbReference type="SAM" id="MobiDB-lite"/>
    </source>
</evidence>
<reference evidence="3 4" key="1">
    <citation type="submission" date="2016-03" db="EMBL/GenBank/DDBJ databases">
        <title>Comparative genomics of Pseudogymnoascus destructans, the fungus causing white-nose syndrome of bats.</title>
        <authorList>
            <person name="Palmer J.M."/>
            <person name="Drees K.P."/>
            <person name="Foster J.T."/>
            <person name="Lindner D.L."/>
        </authorList>
    </citation>
    <scope>NUCLEOTIDE SEQUENCE [LARGE SCALE GENOMIC DNA]</scope>
    <source>
        <strain evidence="3 4">UAMH 10579</strain>
    </source>
</reference>
<organism evidence="3 4">
    <name type="scientific">Pseudogymnoascus verrucosus</name>
    <dbReference type="NCBI Taxonomy" id="342668"/>
    <lineage>
        <taxon>Eukaryota</taxon>
        <taxon>Fungi</taxon>
        <taxon>Dikarya</taxon>
        <taxon>Ascomycota</taxon>
        <taxon>Pezizomycotina</taxon>
        <taxon>Leotiomycetes</taxon>
        <taxon>Thelebolales</taxon>
        <taxon>Thelebolaceae</taxon>
        <taxon>Pseudogymnoascus</taxon>
    </lineage>
</organism>
<gene>
    <name evidence="3" type="ORF">VE01_02423</name>
</gene>
<protein>
    <recommendedName>
        <fullName evidence="2">Mso1 N-terminal domain-containing protein</fullName>
    </recommendedName>
</protein>
<reference evidence="4" key="2">
    <citation type="journal article" date="2018" name="Nat. Commun.">
        <title>Extreme sensitivity to ultraviolet light in the fungal pathogen causing white-nose syndrome of bats.</title>
        <authorList>
            <person name="Palmer J.M."/>
            <person name="Drees K.P."/>
            <person name="Foster J.T."/>
            <person name="Lindner D.L."/>
        </authorList>
    </citation>
    <scope>NUCLEOTIDE SEQUENCE [LARGE SCALE GENOMIC DNA]</scope>
    <source>
        <strain evidence="4">UAMH 10579</strain>
    </source>
</reference>
<accession>A0A1B8GTB6</accession>
<evidence type="ECO:0000313" key="4">
    <source>
        <dbReference type="Proteomes" id="UP000091956"/>
    </source>
</evidence>
<dbReference type="InterPro" id="IPR028095">
    <property type="entry name" value="Mso1_N_dom"/>
</dbReference>
<dbReference type="GeneID" id="28835809"/>
<dbReference type="Pfam" id="PF14475">
    <property type="entry name" value="Mso1_Sec1_bdg"/>
    <property type="match status" value="1"/>
</dbReference>
<dbReference type="RefSeq" id="XP_018132806.1">
    <property type="nucleotide sequence ID" value="XM_018271932.2"/>
</dbReference>
<feature type="region of interest" description="Disordered" evidence="1">
    <location>
        <begin position="171"/>
        <end position="279"/>
    </location>
</feature>
<dbReference type="EMBL" id="KV460214">
    <property type="protein sequence ID" value="OBT99073.1"/>
    <property type="molecule type" value="Genomic_DNA"/>
</dbReference>
<dbReference type="AlphaFoldDB" id="A0A1B8GTB6"/>
<evidence type="ECO:0000313" key="3">
    <source>
        <dbReference type="EMBL" id="OBT99073.1"/>
    </source>
</evidence>
<feature type="domain" description="Mso1 N-terminal" evidence="2">
    <location>
        <begin position="18"/>
        <end position="57"/>
    </location>
</feature>
<feature type="region of interest" description="Disordered" evidence="1">
    <location>
        <begin position="96"/>
        <end position="147"/>
    </location>
</feature>
<dbReference type="OrthoDB" id="2683368at2759"/>
<proteinExistence type="predicted"/>
<feature type="compositionally biased region" description="Polar residues" evidence="1">
    <location>
        <begin position="227"/>
        <end position="246"/>
    </location>
</feature>